<organism evidence="1">
    <name type="scientific">Lygus hesperus</name>
    <name type="common">Western plant bug</name>
    <dbReference type="NCBI Taxonomy" id="30085"/>
    <lineage>
        <taxon>Eukaryota</taxon>
        <taxon>Metazoa</taxon>
        <taxon>Ecdysozoa</taxon>
        <taxon>Arthropoda</taxon>
        <taxon>Hexapoda</taxon>
        <taxon>Insecta</taxon>
        <taxon>Pterygota</taxon>
        <taxon>Neoptera</taxon>
        <taxon>Paraneoptera</taxon>
        <taxon>Hemiptera</taxon>
        <taxon>Heteroptera</taxon>
        <taxon>Panheteroptera</taxon>
        <taxon>Cimicomorpha</taxon>
        <taxon>Miridae</taxon>
        <taxon>Mirini</taxon>
        <taxon>Lygus</taxon>
    </lineage>
</organism>
<feature type="non-terminal residue" evidence="1">
    <location>
        <position position="1"/>
    </location>
</feature>
<dbReference type="Gene3D" id="3.30.420.10">
    <property type="entry name" value="Ribonuclease H-like superfamily/Ribonuclease H"/>
    <property type="match status" value="1"/>
</dbReference>
<accession>A0A146M105</accession>
<dbReference type="PANTHER" id="PTHR47326:SF1">
    <property type="entry name" value="HTH PSQ-TYPE DOMAIN-CONTAINING PROTEIN"/>
    <property type="match status" value="1"/>
</dbReference>
<reference evidence="1" key="1">
    <citation type="journal article" date="2016" name="Gigascience">
        <title>De novo construction of an expanded transcriptome assembly for the western tarnished plant bug, Lygus hesperus.</title>
        <authorList>
            <person name="Tassone E.E."/>
            <person name="Geib S.M."/>
            <person name="Hall B."/>
            <person name="Fabrick J.A."/>
            <person name="Brent C.S."/>
            <person name="Hull J.J."/>
        </authorList>
    </citation>
    <scope>NUCLEOTIDE SEQUENCE</scope>
</reference>
<sequence>SSCCSSNESINFELGCQLSMDLVCQTFPGKLILRHGDVPWPLRSPNLTPCNFFLRGYLQSKVYVDKPRTLQDLEEAIRRKIATIPMEMLDKIMSNFAERLEQCTKQQGRHLP</sequence>
<proteinExistence type="predicted"/>
<dbReference type="AlphaFoldDB" id="A0A146M105"/>
<dbReference type="GO" id="GO:0003676">
    <property type="term" value="F:nucleic acid binding"/>
    <property type="evidence" value="ECO:0007669"/>
    <property type="project" value="InterPro"/>
</dbReference>
<feature type="non-terminal residue" evidence="1">
    <location>
        <position position="112"/>
    </location>
</feature>
<name>A0A146M105_LYGHE</name>
<dbReference type="EMBL" id="GDHC01006172">
    <property type="protein sequence ID" value="JAQ12457.1"/>
    <property type="molecule type" value="Transcribed_RNA"/>
</dbReference>
<gene>
    <name evidence="1" type="ORF">g.37350</name>
</gene>
<protein>
    <submittedName>
        <fullName evidence="1">Uncharacterized protein</fullName>
    </submittedName>
</protein>
<dbReference type="InterPro" id="IPR036397">
    <property type="entry name" value="RNaseH_sf"/>
</dbReference>
<evidence type="ECO:0000313" key="1">
    <source>
        <dbReference type="EMBL" id="JAQ12457.1"/>
    </source>
</evidence>
<dbReference type="PANTHER" id="PTHR47326">
    <property type="entry name" value="TRANSPOSABLE ELEMENT TC3 TRANSPOSASE-LIKE PROTEIN"/>
    <property type="match status" value="1"/>
</dbReference>